<comment type="caution">
    <text evidence="1">The sequence shown here is derived from an EMBL/GenBank/DDBJ whole genome shotgun (WGS) entry which is preliminary data.</text>
</comment>
<protein>
    <submittedName>
        <fullName evidence="1">Uncharacterized protein</fullName>
    </submittedName>
</protein>
<gene>
    <name evidence="1" type="ORF">GCM10023184_17770</name>
</gene>
<keyword evidence="2" id="KW-1185">Reference proteome</keyword>
<accession>A0ABP8GPK9</accession>
<evidence type="ECO:0000313" key="1">
    <source>
        <dbReference type="EMBL" id="GAA4328084.1"/>
    </source>
</evidence>
<evidence type="ECO:0000313" key="2">
    <source>
        <dbReference type="Proteomes" id="UP001501725"/>
    </source>
</evidence>
<name>A0ABP8GPK9_9BACT</name>
<dbReference type="Proteomes" id="UP001501725">
    <property type="component" value="Unassembled WGS sequence"/>
</dbReference>
<proteinExistence type="predicted"/>
<reference evidence="2" key="1">
    <citation type="journal article" date="2019" name="Int. J. Syst. Evol. Microbiol.">
        <title>The Global Catalogue of Microorganisms (GCM) 10K type strain sequencing project: providing services to taxonomists for standard genome sequencing and annotation.</title>
        <authorList>
            <consortium name="The Broad Institute Genomics Platform"/>
            <consortium name="The Broad Institute Genome Sequencing Center for Infectious Disease"/>
            <person name="Wu L."/>
            <person name="Ma J."/>
        </authorList>
    </citation>
    <scope>NUCLEOTIDE SEQUENCE [LARGE SCALE GENOMIC DNA]</scope>
    <source>
        <strain evidence="2">JCM 17919</strain>
    </source>
</reference>
<organism evidence="1 2">
    <name type="scientific">Flaviaesturariibacter amylovorans</name>
    <dbReference type="NCBI Taxonomy" id="1084520"/>
    <lineage>
        <taxon>Bacteria</taxon>
        <taxon>Pseudomonadati</taxon>
        <taxon>Bacteroidota</taxon>
        <taxon>Chitinophagia</taxon>
        <taxon>Chitinophagales</taxon>
        <taxon>Chitinophagaceae</taxon>
        <taxon>Flaviaestuariibacter</taxon>
    </lineage>
</organism>
<sequence>MNYRLGGGGAVALIKIRVQNSKQNLSGADGFRLIVRCDTAANEVALLHMYPKRGKLGMLDMPSGEAKRLVKEYMSEKAAGKLVKHNFAQELAELV</sequence>
<dbReference type="EMBL" id="BAABGY010000007">
    <property type="protein sequence ID" value="GAA4328084.1"/>
    <property type="molecule type" value="Genomic_DNA"/>
</dbReference>
<dbReference type="RefSeq" id="WP_345255180.1">
    <property type="nucleotide sequence ID" value="NZ_BAABGY010000007.1"/>
</dbReference>